<protein>
    <submittedName>
        <fullName evidence="1">Nitrile hydratase subunit alpha</fullName>
    </submittedName>
</protein>
<feature type="non-terminal residue" evidence="1">
    <location>
        <position position="1"/>
    </location>
</feature>
<dbReference type="EMBL" id="JAWLJX010000054">
    <property type="protein sequence ID" value="MDV6264959.1"/>
    <property type="molecule type" value="Genomic_DNA"/>
</dbReference>
<evidence type="ECO:0000313" key="1">
    <source>
        <dbReference type="EMBL" id="MDV6264959.1"/>
    </source>
</evidence>
<dbReference type="Proteomes" id="UP001185755">
    <property type="component" value="Unassembled WGS sequence"/>
</dbReference>
<gene>
    <name evidence="1" type="ORF">R3P96_26840</name>
</gene>
<keyword evidence="2" id="KW-1185">Reference proteome</keyword>
<name>A0ABU4BL69_9NOCA</name>
<evidence type="ECO:0000313" key="2">
    <source>
        <dbReference type="Proteomes" id="UP001185755"/>
    </source>
</evidence>
<accession>A0ABU4BL69</accession>
<dbReference type="InterPro" id="IPR036648">
    <property type="entry name" value="CN_Hdrase_a/SCN_Hdrase_g_sf"/>
</dbReference>
<organism evidence="1 2">
    <name type="scientific">Rhodococcoides yunnanense</name>
    <dbReference type="NCBI Taxonomy" id="278209"/>
    <lineage>
        <taxon>Bacteria</taxon>
        <taxon>Bacillati</taxon>
        <taxon>Actinomycetota</taxon>
        <taxon>Actinomycetes</taxon>
        <taxon>Mycobacteriales</taxon>
        <taxon>Nocardiaceae</taxon>
        <taxon>Rhodococcoides</taxon>
    </lineage>
</organism>
<proteinExistence type="predicted"/>
<dbReference type="Gene3D" id="3.90.330.10">
    <property type="entry name" value="Nitrile hydratase alpha /Thiocyanate hydrolase gamma"/>
    <property type="match status" value="1"/>
</dbReference>
<comment type="caution">
    <text evidence="1">The sequence shown here is derived from an EMBL/GenBank/DDBJ whole genome shotgun (WGS) entry which is preliminary data.</text>
</comment>
<sequence>GWTQEQLQQIVTKDCLIGVAVPQVPAN</sequence>
<reference evidence="1 2" key="1">
    <citation type="submission" date="2023-10" db="EMBL/GenBank/DDBJ databases">
        <title>Development of a sustainable strategy for remediation of hydrocarbon-contaminated territories based on the waste exchange concept.</title>
        <authorList>
            <person name="Krivoruchko A."/>
        </authorList>
    </citation>
    <scope>NUCLEOTIDE SEQUENCE [LARGE SCALE GENOMIC DNA]</scope>
    <source>
        <strain evidence="1 2">IEGM 1323</strain>
    </source>
</reference>